<feature type="transmembrane region" description="Helical" evidence="6">
    <location>
        <begin position="35"/>
        <end position="52"/>
    </location>
</feature>
<feature type="transmembrane region" description="Helical" evidence="6">
    <location>
        <begin position="93"/>
        <end position="112"/>
    </location>
</feature>
<evidence type="ECO:0000256" key="2">
    <source>
        <dbReference type="ARBA" id="ARBA00007362"/>
    </source>
</evidence>
<comment type="caution">
    <text evidence="8">The sequence shown here is derived from an EMBL/GenBank/DDBJ whole genome shotgun (WGS) entry which is preliminary data.</text>
</comment>
<accession>A0A841SSP6</accession>
<keyword evidence="3 6" id="KW-0812">Transmembrane</keyword>
<dbReference type="InterPro" id="IPR000620">
    <property type="entry name" value="EamA_dom"/>
</dbReference>
<feature type="transmembrane region" description="Helical" evidence="6">
    <location>
        <begin position="282"/>
        <end position="298"/>
    </location>
</feature>
<dbReference type="Gene3D" id="1.10.3730.20">
    <property type="match status" value="2"/>
</dbReference>
<evidence type="ECO:0000256" key="1">
    <source>
        <dbReference type="ARBA" id="ARBA00004127"/>
    </source>
</evidence>
<dbReference type="PANTHER" id="PTHR32322">
    <property type="entry name" value="INNER MEMBRANE TRANSPORTER"/>
    <property type="match status" value="1"/>
</dbReference>
<dbReference type="SUPFAM" id="SSF103481">
    <property type="entry name" value="Multidrug resistance efflux transporter EmrE"/>
    <property type="match status" value="2"/>
</dbReference>
<protein>
    <submittedName>
        <fullName evidence="8">DMT family transporter</fullName>
    </submittedName>
</protein>
<evidence type="ECO:0000313" key="8">
    <source>
        <dbReference type="EMBL" id="MBB6632647.1"/>
    </source>
</evidence>
<feature type="domain" description="EamA" evidence="7">
    <location>
        <begin position="224"/>
        <end position="299"/>
    </location>
</feature>
<reference evidence="8 9" key="1">
    <citation type="submission" date="2020-08" db="EMBL/GenBank/DDBJ databases">
        <title>Cohnella phylogeny.</title>
        <authorList>
            <person name="Dunlap C."/>
        </authorList>
    </citation>
    <scope>NUCLEOTIDE SEQUENCE [LARGE SCALE GENOMIC DNA]</scope>
    <source>
        <strain evidence="8 9">DSM 25241</strain>
    </source>
</reference>
<evidence type="ECO:0000256" key="4">
    <source>
        <dbReference type="ARBA" id="ARBA00022989"/>
    </source>
</evidence>
<sequence>MLWFLSAIGSAVVFGLAGLFMKISQMRGGASNSLLLGLYAAGTCGFWGQALLDRSWDPWDVRVWIAGAIVGLGSAWGNLLFMKALDYGPASLTSPLTNANILLVILMGALWFDEPLEVAGMVGVAFLLLAAILLGIRGERSISIKDNRWYALVLFAMLLFFFRNGGLKVTGSMGLDNTSVLWSGYLLSWIWFAVAARKEAGGRRGEDRIADGAASVKRVKKASHRTGFLWGLAAGVCSYGGLQLYSAALSDGPSHLVAPIFATNGLVVALGSVLLYRERLTILQWAAFAFLMLGLVLVRM</sequence>
<proteinExistence type="inferred from homology"/>
<evidence type="ECO:0000259" key="7">
    <source>
        <dbReference type="Pfam" id="PF00892"/>
    </source>
</evidence>
<dbReference type="InterPro" id="IPR050638">
    <property type="entry name" value="AA-Vitamin_Transporters"/>
</dbReference>
<feature type="transmembrane region" description="Helical" evidence="6">
    <location>
        <begin position="257"/>
        <end position="275"/>
    </location>
</feature>
<feature type="transmembrane region" description="Helical" evidence="6">
    <location>
        <begin position="179"/>
        <end position="196"/>
    </location>
</feature>
<evidence type="ECO:0000256" key="6">
    <source>
        <dbReference type="SAM" id="Phobius"/>
    </source>
</evidence>
<dbReference type="PANTHER" id="PTHR32322:SF2">
    <property type="entry name" value="EAMA DOMAIN-CONTAINING PROTEIN"/>
    <property type="match status" value="1"/>
</dbReference>
<keyword evidence="5 6" id="KW-0472">Membrane</keyword>
<feature type="transmembrane region" description="Helical" evidence="6">
    <location>
        <begin position="118"/>
        <end position="136"/>
    </location>
</feature>
<name>A0A841SSP6_9BACL</name>
<comment type="similarity">
    <text evidence="2">Belongs to the EamA transporter family.</text>
</comment>
<dbReference type="Pfam" id="PF00892">
    <property type="entry name" value="EamA"/>
    <property type="match status" value="2"/>
</dbReference>
<keyword evidence="4 6" id="KW-1133">Transmembrane helix</keyword>
<comment type="subcellular location">
    <subcellularLocation>
        <location evidence="1">Endomembrane system</location>
        <topology evidence="1">Multi-pass membrane protein</topology>
    </subcellularLocation>
</comment>
<dbReference type="RefSeq" id="WP_185117889.1">
    <property type="nucleotide sequence ID" value="NZ_JACJVQ010000002.1"/>
</dbReference>
<feature type="transmembrane region" description="Helical" evidence="6">
    <location>
        <begin position="64"/>
        <end position="81"/>
    </location>
</feature>
<dbReference type="AlphaFoldDB" id="A0A841SSP6"/>
<feature type="transmembrane region" description="Helical" evidence="6">
    <location>
        <begin position="148"/>
        <end position="167"/>
    </location>
</feature>
<feature type="transmembrane region" description="Helical" evidence="6">
    <location>
        <begin position="227"/>
        <end position="245"/>
    </location>
</feature>
<evidence type="ECO:0000256" key="5">
    <source>
        <dbReference type="ARBA" id="ARBA00023136"/>
    </source>
</evidence>
<feature type="transmembrane region" description="Helical" evidence="6">
    <location>
        <begin position="6"/>
        <end position="23"/>
    </location>
</feature>
<dbReference type="InterPro" id="IPR037185">
    <property type="entry name" value="EmrE-like"/>
</dbReference>
<evidence type="ECO:0000313" key="9">
    <source>
        <dbReference type="Proteomes" id="UP000535838"/>
    </source>
</evidence>
<evidence type="ECO:0000256" key="3">
    <source>
        <dbReference type="ARBA" id="ARBA00022692"/>
    </source>
</evidence>
<dbReference type="GO" id="GO:0016020">
    <property type="term" value="C:membrane"/>
    <property type="evidence" value="ECO:0007669"/>
    <property type="project" value="UniProtKB-SubCell"/>
</dbReference>
<keyword evidence="9" id="KW-1185">Reference proteome</keyword>
<organism evidence="8 9">
    <name type="scientific">Cohnella thailandensis</name>
    <dbReference type="NCBI Taxonomy" id="557557"/>
    <lineage>
        <taxon>Bacteria</taxon>
        <taxon>Bacillati</taxon>
        <taxon>Bacillota</taxon>
        <taxon>Bacilli</taxon>
        <taxon>Bacillales</taxon>
        <taxon>Paenibacillaceae</taxon>
        <taxon>Cohnella</taxon>
    </lineage>
</organism>
<gene>
    <name evidence="8" type="ORF">H7B67_00730</name>
</gene>
<dbReference type="EMBL" id="JACJVQ010000002">
    <property type="protein sequence ID" value="MBB6632647.1"/>
    <property type="molecule type" value="Genomic_DNA"/>
</dbReference>
<feature type="domain" description="EamA" evidence="7">
    <location>
        <begin position="2"/>
        <end position="134"/>
    </location>
</feature>
<dbReference type="Proteomes" id="UP000535838">
    <property type="component" value="Unassembled WGS sequence"/>
</dbReference>